<comment type="caution">
    <text evidence="3">The sequence shown here is derived from an EMBL/GenBank/DDBJ whole genome shotgun (WGS) entry which is preliminary data.</text>
</comment>
<dbReference type="PANTHER" id="PTHR45266">
    <property type="entry name" value="OXALOACETATE DECARBOXYLASE ALPHA CHAIN"/>
    <property type="match status" value="1"/>
</dbReference>
<dbReference type="OrthoDB" id="9812676at2"/>
<dbReference type="InterPro" id="IPR001882">
    <property type="entry name" value="Biotin_BS"/>
</dbReference>
<proteinExistence type="predicted"/>
<dbReference type="RefSeq" id="WP_068221187.1">
    <property type="nucleotide sequence ID" value="NZ_CP139724.1"/>
</dbReference>
<dbReference type="FunFam" id="2.40.50.100:FF:000003">
    <property type="entry name" value="Acetyl-CoA carboxylase biotin carboxyl carrier protein"/>
    <property type="match status" value="1"/>
</dbReference>
<evidence type="ECO:0000256" key="1">
    <source>
        <dbReference type="ARBA" id="ARBA00023267"/>
    </source>
</evidence>
<dbReference type="EMBL" id="LRPC01000023">
    <property type="protein sequence ID" value="KYG75252.1"/>
    <property type="molecule type" value="Genomic_DNA"/>
</dbReference>
<evidence type="ECO:0000259" key="2">
    <source>
        <dbReference type="PROSITE" id="PS50968"/>
    </source>
</evidence>
<gene>
    <name evidence="3" type="ORF">AWW68_10620</name>
</gene>
<evidence type="ECO:0000313" key="3">
    <source>
        <dbReference type="EMBL" id="KYG75252.1"/>
    </source>
</evidence>
<dbReference type="PANTHER" id="PTHR45266:SF3">
    <property type="entry name" value="OXALOACETATE DECARBOXYLASE ALPHA CHAIN"/>
    <property type="match status" value="1"/>
</dbReference>
<keyword evidence="1" id="KW-0092">Biotin</keyword>
<keyword evidence="4" id="KW-1185">Reference proteome</keyword>
<name>A0A150X9B2_9BACT</name>
<dbReference type="Proteomes" id="UP000075606">
    <property type="component" value="Unassembled WGS sequence"/>
</dbReference>
<sequence length="165" mass="18365">MYRTETAAGDQVEISFEGNKPLFNGSPINWSLIEEKSKRYLISKDHKNFKCEVLSLDQLTKTVEIKINKNIYTISLKDKMDVLLEQMGIDMVAANVVNDLKAPMPGLVLEIPVSVGQEIKKGDQLIILEAMKMENVLKAVGDGVVKSIEVGKGDSVEKNQVLIKF</sequence>
<dbReference type="InterPro" id="IPR050709">
    <property type="entry name" value="Biotin_Carboxyl_Carrier/Decarb"/>
</dbReference>
<dbReference type="Pfam" id="PF00364">
    <property type="entry name" value="Biotin_lipoyl"/>
    <property type="match status" value="1"/>
</dbReference>
<dbReference type="PROSITE" id="PS00188">
    <property type="entry name" value="BIOTIN"/>
    <property type="match status" value="1"/>
</dbReference>
<protein>
    <submittedName>
        <fullName evidence="3">Acetyl-CoA carboxylase biotin carboxyl carrier protein subunit</fullName>
    </submittedName>
</protein>
<dbReference type="InterPro" id="IPR011053">
    <property type="entry name" value="Single_hybrid_motif"/>
</dbReference>
<evidence type="ECO:0000313" key="4">
    <source>
        <dbReference type="Proteomes" id="UP000075606"/>
    </source>
</evidence>
<dbReference type="AlphaFoldDB" id="A0A150X9B2"/>
<accession>A0A150X9B2</accession>
<dbReference type="InterPro" id="IPR000089">
    <property type="entry name" value="Biotin_lipoyl"/>
</dbReference>
<dbReference type="Gene3D" id="2.40.50.100">
    <property type="match status" value="1"/>
</dbReference>
<dbReference type="PROSITE" id="PS50968">
    <property type="entry name" value="BIOTINYL_LIPOYL"/>
    <property type="match status" value="1"/>
</dbReference>
<reference evidence="3 4" key="1">
    <citation type="submission" date="2016-01" db="EMBL/GenBank/DDBJ databases">
        <title>Genome sequencing of Roseivirga spongicola UST030701-084.</title>
        <authorList>
            <person name="Selvaratnam C."/>
            <person name="Thevarajoo S."/>
            <person name="Goh K.M."/>
            <person name="Ee R."/>
            <person name="Chan K.-G."/>
            <person name="Chong C.S."/>
        </authorList>
    </citation>
    <scope>NUCLEOTIDE SEQUENCE [LARGE SCALE GENOMIC DNA]</scope>
    <source>
        <strain evidence="3 4">UST030701-084</strain>
    </source>
</reference>
<feature type="domain" description="Lipoyl-binding" evidence="2">
    <location>
        <begin position="84"/>
        <end position="165"/>
    </location>
</feature>
<dbReference type="CDD" id="cd06850">
    <property type="entry name" value="biotinyl_domain"/>
    <property type="match status" value="1"/>
</dbReference>
<organism evidence="3 4">
    <name type="scientific">Roseivirga spongicola</name>
    <dbReference type="NCBI Taxonomy" id="333140"/>
    <lineage>
        <taxon>Bacteria</taxon>
        <taxon>Pseudomonadati</taxon>
        <taxon>Bacteroidota</taxon>
        <taxon>Cytophagia</taxon>
        <taxon>Cytophagales</taxon>
        <taxon>Roseivirgaceae</taxon>
        <taxon>Roseivirga</taxon>
    </lineage>
</organism>
<dbReference type="SUPFAM" id="SSF51230">
    <property type="entry name" value="Single hybrid motif"/>
    <property type="match status" value="1"/>
</dbReference>
<dbReference type="STRING" id="333140.AWW68_10620"/>